<dbReference type="Pfam" id="PF00126">
    <property type="entry name" value="HTH_1"/>
    <property type="match status" value="1"/>
</dbReference>
<dbReference type="InterPro" id="IPR050176">
    <property type="entry name" value="LTTR"/>
</dbReference>
<dbReference type="InterPro" id="IPR000847">
    <property type="entry name" value="LysR_HTH_N"/>
</dbReference>
<dbReference type="RefSeq" id="WP_131278156.1">
    <property type="nucleotide sequence ID" value="NZ_CP031395.1"/>
</dbReference>
<dbReference type="Proteomes" id="UP000292939">
    <property type="component" value="Chromosome"/>
</dbReference>
<dbReference type="PANTHER" id="PTHR30579">
    <property type="entry name" value="TRANSCRIPTIONAL REGULATOR"/>
    <property type="match status" value="1"/>
</dbReference>
<evidence type="ECO:0000313" key="6">
    <source>
        <dbReference type="EMBL" id="QBK04145.1"/>
    </source>
</evidence>
<reference evidence="6 7" key="1">
    <citation type="submission" date="2018-07" db="EMBL/GenBank/DDBJ databases">
        <title>Exploring interactions and the metabolic potential of the ultra-small soil bacteria Hylemonella gracilis.</title>
        <authorList>
            <person name="Tyc O."/>
            <person name="Kulkarni P."/>
            <person name="Gawehns F."/>
            <person name="Hundscheid M."/>
            <person name="Zweers H."/>
            <person name="Garbeva P."/>
        </authorList>
    </citation>
    <scope>NUCLEOTIDE SEQUENCE [LARGE SCALE GENOMIC DNA]</scope>
    <source>
        <strain evidence="6 7">NS1</strain>
    </source>
</reference>
<comment type="similarity">
    <text evidence="1">Belongs to the LysR transcriptional regulatory family.</text>
</comment>
<evidence type="ECO:0000256" key="4">
    <source>
        <dbReference type="ARBA" id="ARBA00023163"/>
    </source>
</evidence>
<dbReference type="SUPFAM" id="SSF53850">
    <property type="entry name" value="Periplasmic binding protein-like II"/>
    <property type="match status" value="1"/>
</dbReference>
<dbReference type="NCBIfam" id="TIGR03298">
    <property type="entry name" value="argP"/>
    <property type="match status" value="1"/>
</dbReference>
<organism evidence="6 7">
    <name type="scientific">Hylemonella gracilis</name>
    <dbReference type="NCBI Taxonomy" id="80880"/>
    <lineage>
        <taxon>Bacteria</taxon>
        <taxon>Pseudomonadati</taxon>
        <taxon>Pseudomonadota</taxon>
        <taxon>Betaproteobacteria</taxon>
        <taxon>Burkholderiales</taxon>
        <taxon>Comamonadaceae</taxon>
        <taxon>Hylemonella</taxon>
    </lineage>
</organism>
<dbReference type="NCBIfam" id="NF002964">
    <property type="entry name" value="PRK03635.1"/>
    <property type="match status" value="1"/>
</dbReference>
<dbReference type="Pfam" id="PF03466">
    <property type="entry name" value="LysR_substrate"/>
    <property type="match status" value="1"/>
</dbReference>
<dbReference type="KEGG" id="hgr:DW355_04560"/>
<evidence type="ECO:0000259" key="5">
    <source>
        <dbReference type="PROSITE" id="PS50931"/>
    </source>
</evidence>
<sequence length="308" mass="32843">MLDAKQLDALAAVVEHGGFGPAAQALHLTLAAISLRIKSLEAELGRRLLVRGKTVRATAAGQALLAHVKQVRAMEADLLATLQGAGSVDGGAGSRAWQTLPVAINADSVASWFLPGVAPVLARQRLLLDIMIDDQDHTHDALKSGDVLGCVTTLAAPLRGCLAEPLGVLRYHGVAAPALARECRDRQGQLSVHQLLAQPAIIFNRKDALQDTYLEQHFDLRQPPYPRHYAPSVEAFDTAIALGLGWGMVPAHTLAARRDKAEGAFEELLPGATVDVALYWQHWARESPSAQMLTAAVKQAARKLDGGG</sequence>
<evidence type="ECO:0000256" key="2">
    <source>
        <dbReference type="ARBA" id="ARBA00023015"/>
    </source>
</evidence>
<keyword evidence="3 6" id="KW-0238">DNA-binding</keyword>
<accession>A0A4P6UJ99</accession>
<evidence type="ECO:0000313" key="7">
    <source>
        <dbReference type="Proteomes" id="UP000292939"/>
    </source>
</evidence>
<dbReference type="PANTHER" id="PTHR30579:SF2">
    <property type="entry name" value="HTH-TYPE TRANSCRIPTIONAL REGULATOR ARGP"/>
    <property type="match status" value="1"/>
</dbReference>
<name>A0A4P6UJ99_9BURK</name>
<dbReference type="GO" id="GO:0003677">
    <property type="term" value="F:DNA binding"/>
    <property type="evidence" value="ECO:0007669"/>
    <property type="project" value="UniProtKB-KW"/>
</dbReference>
<protein>
    <submittedName>
        <fullName evidence="6">ArgP/LysG family DNA-binding transcriptional regulator</fullName>
    </submittedName>
</protein>
<dbReference type="InterPro" id="IPR017685">
    <property type="entry name" value="ArgP"/>
</dbReference>
<dbReference type="OrthoDB" id="3252676at2"/>
<dbReference type="InterPro" id="IPR005119">
    <property type="entry name" value="LysR_subst-bd"/>
</dbReference>
<feature type="domain" description="HTH lysR-type" evidence="5">
    <location>
        <begin position="2"/>
        <end position="58"/>
    </location>
</feature>
<keyword evidence="2" id="KW-0805">Transcription regulation</keyword>
<evidence type="ECO:0000256" key="3">
    <source>
        <dbReference type="ARBA" id="ARBA00023125"/>
    </source>
</evidence>
<dbReference type="NCBIfam" id="NF009888">
    <property type="entry name" value="PRK13348.1"/>
    <property type="match status" value="1"/>
</dbReference>
<dbReference type="SUPFAM" id="SSF46785">
    <property type="entry name" value="Winged helix' DNA-binding domain"/>
    <property type="match status" value="1"/>
</dbReference>
<dbReference type="Gene3D" id="1.10.10.10">
    <property type="entry name" value="Winged helix-like DNA-binding domain superfamily/Winged helix DNA-binding domain"/>
    <property type="match status" value="1"/>
</dbReference>
<dbReference type="PROSITE" id="PS50931">
    <property type="entry name" value="HTH_LYSR"/>
    <property type="match status" value="1"/>
</dbReference>
<dbReference type="EMBL" id="CP031395">
    <property type="protein sequence ID" value="QBK04145.1"/>
    <property type="molecule type" value="Genomic_DNA"/>
</dbReference>
<gene>
    <name evidence="6" type="ORF">DW355_04560</name>
</gene>
<dbReference type="Gene3D" id="3.40.190.290">
    <property type="match status" value="1"/>
</dbReference>
<proteinExistence type="inferred from homology"/>
<keyword evidence="4" id="KW-0804">Transcription</keyword>
<dbReference type="InterPro" id="IPR036390">
    <property type="entry name" value="WH_DNA-bd_sf"/>
</dbReference>
<dbReference type="InterPro" id="IPR036388">
    <property type="entry name" value="WH-like_DNA-bd_sf"/>
</dbReference>
<dbReference type="AlphaFoldDB" id="A0A4P6UJ99"/>
<dbReference type="GO" id="GO:0003700">
    <property type="term" value="F:DNA-binding transcription factor activity"/>
    <property type="evidence" value="ECO:0007669"/>
    <property type="project" value="InterPro"/>
</dbReference>
<evidence type="ECO:0000256" key="1">
    <source>
        <dbReference type="ARBA" id="ARBA00009437"/>
    </source>
</evidence>